<proteinExistence type="predicted"/>
<accession>A0A3S5AQ34</accession>
<organism evidence="1 2">
    <name type="scientific">Protopolystoma xenopodis</name>
    <dbReference type="NCBI Taxonomy" id="117903"/>
    <lineage>
        <taxon>Eukaryota</taxon>
        <taxon>Metazoa</taxon>
        <taxon>Spiralia</taxon>
        <taxon>Lophotrochozoa</taxon>
        <taxon>Platyhelminthes</taxon>
        <taxon>Monogenea</taxon>
        <taxon>Polyopisthocotylea</taxon>
        <taxon>Polystomatidea</taxon>
        <taxon>Polystomatidae</taxon>
        <taxon>Protopolystoma</taxon>
    </lineage>
</organism>
<reference evidence="1" key="1">
    <citation type="submission" date="2018-11" db="EMBL/GenBank/DDBJ databases">
        <authorList>
            <consortium name="Pathogen Informatics"/>
        </authorList>
    </citation>
    <scope>NUCLEOTIDE SEQUENCE</scope>
</reference>
<name>A0A3S5AQ34_9PLAT</name>
<protein>
    <submittedName>
        <fullName evidence="1">Uncharacterized protein</fullName>
    </submittedName>
</protein>
<comment type="caution">
    <text evidence="1">The sequence shown here is derived from an EMBL/GenBank/DDBJ whole genome shotgun (WGS) entry which is preliminary data.</text>
</comment>
<dbReference type="EMBL" id="CAAALY010274534">
    <property type="protein sequence ID" value="VEL42463.1"/>
    <property type="molecule type" value="Genomic_DNA"/>
</dbReference>
<gene>
    <name evidence="1" type="ORF">PXEA_LOCUS35903</name>
</gene>
<dbReference type="Proteomes" id="UP000784294">
    <property type="component" value="Unassembled WGS sequence"/>
</dbReference>
<sequence length="94" mass="10479">MSICIKICPPRSASRLSIFTSPEIVNRAVGKMEMAMLCGRQTSFSCQRRPPSMWVRLQYHPDSVDITAHERDNVDQLHSLSLTSTSPSTSSLVV</sequence>
<dbReference type="AlphaFoldDB" id="A0A3S5AQ34"/>
<evidence type="ECO:0000313" key="1">
    <source>
        <dbReference type="EMBL" id="VEL42463.1"/>
    </source>
</evidence>
<keyword evidence="2" id="KW-1185">Reference proteome</keyword>
<evidence type="ECO:0000313" key="2">
    <source>
        <dbReference type="Proteomes" id="UP000784294"/>
    </source>
</evidence>